<dbReference type="SMART" id="SM01207">
    <property type="entry name" value="G3P_acyltransf"/>
    <property type="match status" value="1"/>
</dbReference>
<proteinExistence type="inferred from homology"/>
<dbReference type="EC" id="2.3.1.275" evidence="10"/>
<dbReference type="EMBL" id="CP020991">
    <property type="protein sequence ID" value="AUO19824.1"/>
    <property type="molecule type" value="Genomic_DNA"/>
</dbReference>
<evidence type="ECO:0000313" key="11">
    <source>
        <dbReference type="EMBL" id="AUO19824.1"/>
    </source>
</evidence>
<dbReference type="GO" id="GO:0008654">
    <property type="term" value="P:phospholipid biosynthetic process"/>
    <property type="evidence" value="ECO:0007669"/>
    <property type="project" value="UniProtKB-UniRule"/>
</dbReference>
<accession>A0A2K9P3K6</accession>
<evidence type="ECO:0000256" key="10">
    <source>
        <dbReference type="HAMAP-Rule" id="MF_01043"/>
    </source>
</evidence>
<dbReference type="GO" id="GO:0005886">
    <property type="term" value="C:plasma membrane"/>
    <property type="evidence" value="ECO:0007669"/>
    <property type="project" value="UniProtKB-SubCell"/>
</dbReference>
<feature type="transmembrane region" description="Helical" evidence="10">
    <location>
        <begin position="90"/>
        <end position="111"/>
    </location>
</feature>
<evidence type="ECO:0000256" key="2">
    <source>
        <dbReference type="ARBA" id="ARBA00022516"/>
    </source>
</evidence>
<comment type="similarity">
    <text evidence="10">Belongs to the PlsY family.</text>
</comment>
<feature type="transmembrane region" description="Helical" evidence="10">
    <location>
        <begin position="55"/>
        <end position="78"/>
    </location>
</feature>
<keyword evidence="3 10" id="KW-0808">Transferase</keyword>
<dbReference type="HAMAP" id="MF_01043">
    <property type="entry name" value="PlsY"/>
    <property type="match status" value="1"/>
</dbReference>
<keyword evidence="2 10" id="KW-0444">Lipid biosynthesis</keyword>
<keyword evidence="11" id="KW-0012">Acyltransferase</keyword>
<comment type="function">
    <text evidence="10">Catalyzes the transfer of an acyl group from acyl-phosphate (acyl-PO(4)) to glycerol-3-phosphate (G3P) to form lysophosphatidic acid (LPA). This enzyme utilizes acyl-phosphate as fatty acyl donor, but not acyl-CoA or acyl-ACP.</text>
</comment>
<dbReference type="UniPathway" id="UPA00085"/>
<keyword evidence="5 10" id="KW-1133">Transmembrane helix</keyword>
<comment type="subunit">
    <text evidence="10">Probably interacts with PlsX.</text>
</comment>
<evidence type="ECO:0000256" key="4">
    <source>
        <dbReference type="ARBA" id="ARBA00022692"/>
    </source>
</evidence>
<sequence>MEILWLIAIGVIAYLIGSVSSAIIVGRIFGGEDIRTKGSGNAGATNALRTYGKKAAAIVTVCDCLKAVAAILIAMLISNMTGIDSVYGNTPVYVAGVCAVLGHNFPIYFGFHGGKGILVSMVAMLFANWWIGLIVLVFALIVMAVSKYVSLGSILGSVLLVILSLIFGGGDIAYILFCVILAVLAVFMHRANIKRLINGTENKLGSKKG</sequence>
<dbReference type="KEGG" id="mpec:B9O19_01668"/>
<feature type="transmembrane region" description="Helical" evidence="10">
    <location>
        <begin position="118"/>
        <end position="142"/>
    </location>
</feature>
<keyword evidence="6 10" id="KW-0443">Lipid metabolism</keyword>
<name>A0A2K9P3K6_9FIRM</name>
<dbReference type="Proteomes" id="UP000235589">
    <property type="component" value="Chromosome"/>
</dbReference>
<dbReference type="PANTHER" id="PTHR30309">
    <property type="entry name" value="INNER MEMBRANE PROTEIN YGIH"/>
    <property type="match status" value="1"/>
</dbReference>
<evidence type="ECO:0000256" key="8">
    <source>
        <dbReference type="ARBA" id="ARBA00023209"/>
    </source>
</evidence>
<dbReference type="InterPro" id="IPR003811">
    <property type="entry name" value="G3P_acylTferase_PlsY"/>
</dbReference>
<dbReference type="AlphaFoldDB" id="A0A2K9P3K6"/>
<dbReference type="GeneID" id="98063057"/>
<reference evidence="11 12" key="1">
    <citation type="submission" date="2017-04" db="EMBL/GenBank/DDBJ databases">
        <title>Monoglobus pectinilyticus 14 draft genome.</title>
        <authorList>
            <person name="Kim C."/>
            <person name="Rosendale D.I."/>
            <person name="Kelly W.J."/>
            <person name="Tannock G.W."/>
            <person name="Patchett M.L."/>
            <person name="Jordens J.Z."/>
        </authorList>
    </citation>
    <scope>NUCLEOTIDE SEQUENCE [LARGE SCALE GENOMIC DNA]</scope>
    <source>
        <strain evidence="11 12">14</strain>
    </source>
</reference>
<feature type="transmembrane region" description="Helical" evidence="10">
    <location>
        <begin position="6"/>
        <end position="29"/>
    </location>
</feature>
<evidence type="ECO:0000256" key="5">
    <source>
        <dbReference type="ARBA" id="ARBA00022989"/>
    </source>
</evidence>
<evidence type="ECO:0000256" key="7">
    <source>
        <dbReference type="ARBA" id="ARBA00023136"/>
    </source>
</evidence>
<dbReference type="GO" id="GO:0043772">
    <property type="term" value="F:acyl-phosphate glycerol-3-phosphate acyltransferase activity"/>
    <property type="evidence" value="ECO:0007669"/>
    <property type="project" value="UniProtKB-UniRule"/>
</dbReference>
<feature type="transmembrane region" description="Helical" evidence="10">
    <location>
        <begin position="154"/>
        <end position="187"/>
    </location>
</feature>
<comment type="subcellular location">
    <subcellularLocation>
        <location evidence="10">Cell membrane</location>
        <topology evidence="10">Multi-pass membrane protein</topology>
    </subcellularLocation>
</comment>
<comment type="catalytic activity">
    <reaction evidence="10">
        <text>an acyl phosphate + sn-glycerol 3-phosphate = a 1-acyl-sn-glycero-3-phosphate + phosphate</text>
        <dbReference type="Rhea" id="RHEA:34075"/>
        <dbReference type="ChEBI" id="CHEBI:43474"/>
        <dbReference type="ChEBI" id="CHEBI:57597"/>
        <dbReference type="ChEBI" id="CHEBI:57970"/>
        <dbReference type="ChEBI" id="CHEBI:59918"/>
        <dbReference type="EC" id="2.3.1.275"/>
    </reaction>
</comment>
<keyword evidence="1 10" id="KW-1003">Cell membrane</keyword>
<evidence type="ECO:0000256" key="9">
    <source>
        <dbReference type="ARBA" id="ARBA00023264"/>
    </source>
</evidence>
<keyword evidence="9 10" id="KW-1208">Phospholipid metabolism</keyword>
<dbReference type="NCBIfam" id="TIGR00023">
    <property type="entry name" value="glycerol-3-phosphate 1-O-acyltransferase PlsY"/>
    <property type="match status" value="1"/>
</dbReference>
<dbReference type="PANTHER" id="PTHR30309:SF0">
    <property type="entry name" value="GLYCEROL-3-PHOSPHATE ACYLTRANSFERASE-RELATED"/>
    <property type="match status" value="1"/>
</dbReference>
<dbReference type="OrthoDB" id="9777124at2"/>
<dbReference type="Pfam" id="PF02660">
    <property type="entry name" value="G3P_acyltransf"/>
    <property type="match status" value="1"/>
</dbReference>
<keyword evidence="8 10" id="KW-0594">Phospholipid biosynthesis</keyword>
<keyword evidence="4 10" id="KW-0812">Transmembrane</keyword>
<comment type="pathway">
    <text evidence="10">Lipid metabolism; phospholipid metabolism.</text>
</comment>
<protein>
    <recommendedName>
        <fullName evidence="10">Glycerol-3-phosphate acyltransferase</fullName>
    </recommendedName>
    <alternativeName>
        <fullName evidence="10">Acyl-PO4 G3P acyltransferase</fullName>
    </alternativeName>
    <alternativeName>
        <fullName evidence="10">Acyl-phosphate--glycerol-3-phosphate acyltransferase</fullName>
    </alternativeName>
    <alternativeName>
        <fullName evidence="10">G3P acyltransferase</fullName>
        <shortName evidence="10">GPAT</shortName>
        <ecNumber evidence="10">2.3.1.275</ecNumber>
    </alternativeName>
    <alternativeName>
        <fullName evidence="10">Lysophosphatidic acid synthase</fullName>
        <shortName evidence="10">LPA synthase</shortName>
    </alternativeName>
</protein>
<organism evidence="11 12">
    <name type="scientific">Monoglobus pectinilyticus</name>
    <dbReference type="NCBI Taxonomy" id="1981510"/>
    <lineage>
        <taxon>Bacteria</taxon>
        <taxon>Bacillati</taxon>
        <taxon>Bacillota</taxon>
        <taxon>Clostridia</taxon>
        <taxon>Monoglobales</taxon>
        <taxon>Monoglobaceae</taxon>
        <taxon>Monoglobus</taxon>
    </lineage>
</organism>
<evidence type="ECO:0000256" key="6">
    <source>
        <dbReference type="ARBA" id="ARBA00023098"/>
    </source>
</evidence>
<dbReference type="RefSeq" id="WP_102365996.1">
    <property type="nucleotide sequence ID" value="NZ_CP020991.1"/>
</dbReference>
<evidence type="ECO:0000313" key="12">
    <source>
        <dbReference type="Proteomes" id="UP000235589"/>
    </source>
</evidence>
<evidence type="ECO:0000256" key="3">
    <source>
        <dbReference type="ARBA" id="ARBA00022679"/>
    </source>
</evidence>
<gene>
    <name evidence="10" type="primary">plsY</name>
    <name evidence="11" type="ORF">B9O19_01668</name>
</gene>
<keyword evidence="12" id="KW-1185">Reference proteome</keyword>
<evidence type="ECO:0000256" key="1">
    <source>
        <dbReference type="ARBA" id="ARBA00022475"/>
    </source>
</evidence>
<keyword evidence="7 10" id="KW-0472">Membrane</keyword>